<gene>
    <name evidence="13" type="ORF">ACFQGB_02550</name>
</gene>
<comment type="caution">
    <text evidence="13">The sequence shown here is derived from an EMBL/GenBank/DDBJ whole genome shotgun (WGS) entry which is preliminary data.</text>
</comment>
<keyword evidence="4" id="KW-0479">Metal-binding</keyword>
<proteinExistence type="inferred from homology"/>
<keyword evidence="14" id="KW-1185">Reference proteome</keyword>
<feature type="transmembrane region" description="Helical" evidence="11">
    <location>
        <begin position="90"/>
        <end position="117"/>
    </location>
</feature>
<evidence type="ECO:0000256" key="4">
    <source>
        <dbReference type="ARBA" id="ARBA00022723"/>
    </source>
</evidence>
<organism evidence="13 14">
    <name type="scientific">Halorubellus litoreus</name>
    <dbReference type="NCBI Taxonomy" id="755308"/>
    <lineage>
        <taxon>Archaea</taxon>
        <taxon>Methanobacteriati</taxon>
        <taxon>Methanobacteriota</taxon>
        <taxon>Stenosarchaea group</taxon>
        <taxon>Halobacteria</taxon>
        <taxon>Halobacteriales</taxon>
        <taxon>Halorubellaceae</taxon>
        <taxon>Halorubellus</taxon>
    </lineage>
</organism>
<evidence type="ECO:0000256" key="5">
    <source>
        <dbReference type="ARBA" id="ARBA00022801"/>
    </source>
</evidence>
<feature type="transmembrane region" description="Helical" evidence="11">
    <location>
        <begin position="165"/>
        <end position="187"/>
    </location>
</feature>
<dbReference type="PANTHER" id="PTHR43221">
    <property type="entry name" value="PROTEASE HTPX"/>
    <property type="match status" value="1"/>
</dbReference>
<evidence type="ECO:0000313" key="13">
    <source>
        <dbReference type="EMBL" id="MFC6951734.1"/>
    </source>
</evidence>
<evidence type="ECO:0000256" key="11">
    <source>
        <dbReference type="SAM" id="Phobius"/>
    </source>
</evidence>
<dbReference type="InterPro" id="IPR001915">
    <property type="entry name" value="Peptidase_M48"/>
</dbReference>
<feature type="transmembrane region" description="Helical" evidence="11">
    <location>
        <begin position="137"/>
        <end position="159"/>
    </location>
</feature>
<sequence length="375" mass="38951">MTGSWVVLAFVVACWSAAYLVARAVARWLGERLDGPELAGTLRGLRRAGYVVVTVAALVGWRAVDGDGVVADGLTAADAPAVLGSPSAVAAVHAAVVVVALGSAWLGGVLAVALATVSYRRRAREYDLTHRFVVRWLLSRGGGSVAVVGVAVLVVSTVPAGVPRLAAVLALAAGTMLVLPYTLTVALRARPATTVERRVVADVLPEDVTLRVVDDRTRIGPAFAAGTPPGPEYVFVTGTVFDVCTDAAVRAVVAHEVAHHRHRHVAVRFATVLAGVLPVLAAVEFGLDLPAWTLLAGAGYVLATAWVFRWTEFTADAAAARAVGPGALVAAFDALVEQRLVLAGSTRTTSLFAVHPSIAARKRRLMAFSGENAAT</sequence>
<keyword evidence="7 11" id="KW-1133">Transmembrane helix</keyword>
<evidence type="ECO:0000256" key="6">
    <source>
        <dbReference type="ARBA" id="ARBA00022833"/>
    </source>
</evidence>
<evidence type="ECO:0000256" key="10">
    <source>
        <dbReference type="RuleBase" id="RU003983"/>
    </source>
</evidence>
<protein>
    <submittedName>
        <fullName evidence="13">M48 family metalloprotease</fullName>
        <ecNumber evidence="13">3.4.24.-</ecNumber>
    </submittedName>
</protein>
<dbReference type="Gene3D" id="3.30.2010.10">
    <property type="entry name" value="Metalloproteases ('zincins'), catalytic domain"/>
    <property type="match status" value="1"/>
</dbReference>
<dbReference type="EC" id="3.4.24.-" evidence="13"/>
<evidence type="ECO:0000256" key="9">
    <source>
        <dbReference type="ARBA" id="ARBA00023136"/>
    </source>
</evidence>
<comment type="similarity">
    <text evidence="10">Belongs to the peptidase M48 family.</text>
</comment>
<keyword evidence="2 10" id="KW-0645">Protease</keyword>
<dbReference type="Pfam" id="PF01435">
    <property type="entry name" value="Peptidase_M48"/>
    <property type="match status" value="1"/>
</dbReference>
<keyword evidence="3 11" id="KW-0812">Transmembrane</keyword>
<accession>A0ABD5V855</accession>
<keyword evidence="9 11" id="KW-0472">Membrane</keyword>
<name>A0ABD5V855_9EURY</name>
<reference evidence="13 14" key="1">
    <citation type="journal article" date="2019" name="Int. J. Syst. Evol. Microbiol.">
        <title>The Global Catalogue of Microorganisms (GCM) 10K type strain sequencing project: providing services to taxonomists for standard genome sequencing and annotation.</title>
        <authorList>
            <consortium name="The Broad Institute Genomics Platform"/>
            <consortium name="The Broad Institute Genome Sequencing Center for Infectious Disease"/>
            <person name="Wu L."/>
            <person name="Ma J."/>
        </authorList>
    </citation>
    <scope>NUCLEOTIDE SEQUENCE [LARGE SCALE GENOMIC DNA]</scope>
    <source>
        <strain evidence="13 14">GX26</strain>
    </source>
</reference>
<dbReference type="GO" id="GO:0006508">
    <property type="term" value="P:proteolysis"/>
    <property type="evidence" value="ECO:0007669"/>
    <property type="project" value="UniProtKB-KW"/>
</dbReference>
<dbReference type="AlphaFoldDB" id="A0ABD5V855"/>
<evidence type="ECO:0000256" key="2">
    <source>
        <dbReference type="ARBA" id="ARBA00022670"/>
    </source>
</evidence>
<evidence type="ECO:0000256" key="7">
    <source>
        <dbReference type="ARBA" id="ARBA00022989"/>
    </source>
</evidence>
<evidence type="ECO:0000259" key="12">
    <source>
        <dbReference type="Pfam" id="PF01435"/>
    </source>
</evidence>
<dbReference type="Proteomes" id="UP001596395">
    <property type="component" value="Unassembled WGS sequence"/>
</dbReference>
<dbReference type="RefSeq" id="WP_336348749.1">
    <property type="nucleotide sequence ID" value="NZ_JAZAQL010000001.1"/>
</dbReference>
<comment type="cofactor">
    <cofactor evidence="10">
        <name>Zn(2+)</name>
        <dbReference type="ChEBI" id="CHEBI:29105"/>
    </cofactor>
    <text evidence="10">Binds 1 zinc ion per subunit.</text>
</comment>
<dbReference type="InterPro" id="IPR050083">
    <property type="entry name" value="HtpX_protease"/>
</dbReference>
<feature type="domain" description="Peptidase M48" evidence="12">
    <location>
        <begin position="212"/>
        <end position="365"/>
    </location>
</feature>
<dbReference type="PANTHER" id="PTHR43221:SF2">
    <property type="entry name" value="PROTEASE HTPX HOMOLOG"/>
    <property type="match status" value="1"/>
</dbReference>
<keyword evidence="5 10" id="KW-0378">Hydrolase</keyword>
<evidence type="ECO:0000256" key="3">
    <source>
        <dbReference type="ARBA" id="ARBA00022692"/>
    </source>
</evidence>
<keyword evidence="6 10" id="KW-0862">Zinc</keyword>
<evidence type="ECO:0000313" key="14">
    <source>
        <dbReference type="Proteomes" id="UP001596395"/>
    </source>
</evidence>
<dbReference type="GO" id="GO:0008237">
    <property type="term" value="F:metallopeptidase activity"/>
    <property type="evidence" value="ECO:0007669"/>
    <property type="project" value="UniProtKB-KW"/>
</dbReference>
<feature type="transmembrane region" description="Helical" evidence="11">
    <location>
        <begin position="289"/>
        <end position="308"/>
    </location>
</feature>
<keyword evidence="1" id="KW-1003">Cell membrane</keyword>
<dbReference type="EMBL" id="JBHSXN010000001">
    <property type="protein sequence ID" value="MFC6951734.1"/>
    <property type="molecule type" value="Genomic_DNA"/>
</dbReference>
<evidence type="ECO:0000256" key="8">
    <source>
        <dbReference type="ARBA" id="ARBA00023049"/>
    </source>
</evidence>
<feature type="transmembrane region" description="Helical" evidence="11">
    <location>
        <begin position="47"/>
        <end position="64"/>
    </location>
</feature>
<feature type="transmembrane region" description="Helical" evidence="11">
    <location>
        <begin position="6"/>
        <end position="26"/>
    </location>
</feature>
<evidence type="ECO:0000256" key="1">
    <source>
        <dbReference type="ARBA" id="ARBA00022475"/>
    </source>
</evidence>
<dbReference type="GO" id="GO:0046872">
    <property type="term" value="F:metal ion binding"/>
    <property type="evidence" value="ECO:0007669"/>
    <property type="project" value="UniProtKB-KW"/>
</dbReference>
<keyword evidence="8 10" id="KW-0482">Metalloprotease</keyword>
<feature type="transmembrane region" description="Helical" evidence="11">
    <location>
        <begin position="265"/>
        <end position="283"/>
    </location>
</feature>